<dbReference type="GO" id="GO:0016491">
    <property type="term" value="F:oxidoreductase activity"/>
    <property type="evidence" value="ECO:0007669"/>
    <property type="project" value="UniProtKB-KW"/>
</dbReference>
<protein>
    <submittedName>
        <fullName evidence="4">Putative oxidoreductase</fullName>
        <ecNumber evidence="4">1.-.-.-</ecNumber>
    </submittedName>
</protein>
<dbReference type="InterPro" id="IPR036291">
    <property type="entry name" value="NAD(P)-bd_dom_sf"/>
</dbReference>
<dbReference type="InterPro" id="IPR002347">
    <property type="entry name" value="SDR_fam"/>
</dbReference>
<gene>
    <name evidence="4" type="ORF">D7316_01883</name>
</gene>
<keyword evidence="5" id="KW-1185">Reference proteome</keyword>
<dbReference type="AlphaFoldDB" id="A0A3G8JK22"/>
<organism evidence="4 5">
    <name type="scientific">Gordonia insulae</name>
    <dbReference type="NCBI Taxonomy" id="2420509"/>
    <lineage>
        <taxon>Bacteria</taxon>
        <taxon>Bacillati</taxon>
        <taxon>Actinomycetota</taxon>
        <taxon>Actinomycetes</taxon>
        <taxon>Mycobacteriales</taxon>
        <taxon>Gordoniaceae</taxon>
        <taxon>Gordonia</taxon>
    </lineage>
</organism>
<reference evidence="4 5" key="1">
    <citation type="submission" date="2018-11" db="EMBL/GenBank/DDBJ databases">
        <title>Gordonia insulae sp. nov., isolated from an island soil.</title>
        <authorList>
            <person name="Kim Y.S."/>
            <person name="Kim S.B."/>
        </authorList>
    </citation>
    <scope>NUCLEOTIDE SEQUENCE [LARGE SCALE GENOMIC DNA]</scope>
    <source>
        <strain evidence="4 5">MMS17-SY073</strain>
    </source>
</reference>
<dbReference type="NCBIfam" id="NF006099">
    <property type="entry name" value="PRK08251.1"/>
    <property type="match status" value="1"/>
</dbReference>
<evidence type="ECO:0000256" key="3">
    <source>
        <dbReference type="RuleBase" id="RU000363"/>
    </source>
</evidence>
<dbReference type="PRINTS" id="PR00081">
    <property type="entry name" value="GDHRDH"/>
</dbReference>
<keyword evidence="2 4" id="KW-0560">Oxidoreductase</keyword>
<dbReference type="OrthoDB" id="9797538at2"/>
<dbReference type="KEGG" id="gom:D7316_01883"/>
<dbReference type="Gene3D" id="3.40.50.720">
    <property type="entry name" value="NAD(P)-binding Rossmann-like Domain"/>
    <property type="match status" value="1"/>
</dbReference>
<dbReference type="RefSeq" id="WP_124708017.1">
    <property type="nucleotide sequence ID" value="NZ_CP033972.1"/>
</dbReference>
<sequence>MSRVGWCAVTATTRQKILITGASSGLGEGMARRFAAEGRALALCARRLDRLEALATELRPAAAQVATAHLDVTDTDSVPGVFGALADELGGLDRVIVNAGLGKGAPVGTGNAAANIETVQTNLVGALAQIEAALEIFRAQDRGHLVLISSMSAIRGLPRAQAAYSASKAGLSALGQGLQAEFADSPITVSVLLPGYIETDINRGVRTAMMSDTETGVNAMVSAIEKESSWAPVPRWPWVPIAAALRNLPDAITRRMV</sequence>
<dbReference type="PRINTS" id="PR00080">
    <property type="entry name" value="SDRFAMILY"/>
</dbReference>
<name>A0A3G8JK22_9ACTN</name>
<evidence type="ECO:0000313" key="4">
    <source>
        <dbReference type="EMBL" id="AZG45288.1"/>
    </source>
</evidence>
<dbReference type="GO" id="GO:0016020">
    <property type="term" value="C:membrane"/>
    <property type="evidence" value="ECO:0007669"/>
    <property type="project" value="TreeGrafter"/>
</dbReference>
<accession>A0A3G8JK22</accession>
<dbReference type="EC" id="1.-.-.-" evidence="4"/>
<comment type="similarity">
    <text evidence="1 3">Belongs to the short-chain dehydrogenases/reductases (SDR) family.</text>
</comment>
<evidence type="ECO:0000313" key="5">
    <source>
        <dbReference type="Proteomes" id="UP000271469"/>
    </source>
</evidence>
<dbReference type="EMBL" id="CP033972">
    <property type="protein sequence ID" value="AZG45288.1"/>
    <property type="molecule type" value="Genomic_DNA"/>
</dbReference>
<proteinExistence type="inferred from homology"/>
<evidence type="ECO:0000256" key="2">
    <source>
        <dbReference type="ARBA" id="ARBA00023002"/>
    </source>
</evidence>
<dbReference type="PANTHER" id="PTHR44196:SF1">
    <property type="entry name" value="DEHYDROGENASE_REDUCTASE SDR FAMILY MEMBER 7B"/>
    <property type="match status" value="1"/>
</dbReference>
<dbReference type="Pfam" id="PF00106">
    <property type="entry name" value="adh_short"/>
    <property type="match status" value="1"/>
</dbReference>
<dbReference type="Proteomes" id="UP000271469">
    <property type="component" value="Chromosome"/>
</dbReference>
<dbReference type="PANTHER" id="PTHR44196">
    <property type="entry name" value="DEHYDROGENASE/REDUCTASE SDR FAMILY MEMBER 7B"/>
    <property type="match status" value="1"/>
</dbReference>
<dbReference type="SUPFAM" id="SSF51735">
    <property type="entry name" value="NAD(P)-binding Rossmann-fold domains"/>
    <property type="match status" value="1"/>
</dbReference>
<evidence type="ECO:0000256" key="1">
    <source>
        <dbReference type="ARBA" id="ARBA00006484"/>
    </source>
</evidence>